<sequence>MSSFKLERMSISKKPWTGDGASVEDSNMAMVGSDMDKDARKAAAAGEAAWAGCGAAPGVEVWRVEKMKIVKWPKEHYGDFFAGDSYIILKTTKQKDSDKLLWDIFFWLGESTSQDEMGVAAYKTVELDDLMDQAPVQHREVMGHESIAFTKIFKQLNYMQGGVESGFTHVEAGTYVSKLFRVRKMKHTVKVAEVPCECASLNAGDCFILDTGKTLYPWFGESASAFEKAKCGTSAHNMANLRNGKSSVKVDIDADFWAALGGEGPIAPETDAPVESEEPGEGILFKLSDASGELQCTEVGRGDVKKSMLSSDDVFLLDAGREVFTWIGSKASDAERRNAMSTAIAYLTSANKPISTAIHCFSEDTPFKNDIWDKIMD</sequence>
<dbReference type="CDD" id="cd11290">
    <property type="entry name" value="gelsolin_S1_like"/>
    <property type="match status" value="1"/>
</dbReference>
<accession>A0ABR1FWE9</accession>
<dbReference type="PANTHER" id="PTHR11977:SF130">
    <property type="entry name" value="SEVERIN"/>
    <property type="match status" value="1"/>
</dbReference>
<evidence type="ECO:0000313" key="2">
    <source>
        <dbReference type="EMBL" id="KAK7240081.1"/>
    </source>
</evidence>
<organism evidence="2 3">
    <name type="scientific">Aureococcus anophagefferens</name>
    <name type="common">Harmful bloom alga</name>
    <dbReference type="NCBI Taxonomy" id="44056"/>
    <lineage>
        <taxon>Eukaryota</taxon>
        <taxon>Sar</taxon>
        <taxon>Stramenopiles</taxon>
        <taxon>Ochrophyta</taxon>
        <taxon>Pelagophyceae</taxon>
        <taxon>Pelagomonadales</taxon>
        <taxon>Pelagomonadaceae</taxon>
        <taxon>Aureococcus</taxon>
    </lineage>
</organism>
<dbReference type="InterPro" id="IPR007123">
    <property type="entry name" value="Gelsolin-like_dom"/>
</dbReference>
<comment type="caution">
    <text evidence="2">The sequence shown here is derived from an EMBL/GenBank/DDBJ whole genome shotgun (WGS) entry which is preliminary data.</text>
</comment>
<name>A0ABR1FWE9_AURAN</name>
<reference evidence="2 3" key="1">
    <citation type="submission" date="2024-03" db="EMBL/GenBank/DDBJ databases">
        <title>Aureococcus anophagefferens CCMP1851 and Kratosvirus quantuckense: Draft genome of a second virus-susceptible host strain in the model system.</title>
        <authorList>
            <person name="Chase E."/>
            <person name="Truchon A.R."/>
            <person name="Schepens W."/>
            <person name="Wilhelm S.W."/>
        </authorList>
    </citation>
    <scope>NUCLEOTIDE SEQUENCE [LARGE SCALE GENOMIC DNA]</scope>
    <source>
        <strain evidence="2 3">CCMP1851</strain>
    </source>
</reference>
<dbReference type="PANTHER" id="PTHR11977">
    <property type="entry name" value="VILLIN"/>
    <property type="match status" value="1"/>
</dbReference>
<evidence type="ECO:0000259" key="1">
    <source>
        <dbReference type="Pfam" id="PF00626"/>
    </source>
</evidence>
<evidence type="ECO:0000313" key="3">
    <source>
        <dbReference type="Proteomes" id="UP001363151"/>
    </source>
</evidence>
<feature type="domain" description="Gelsolin-like" evidence="1">
    <location>
        <begin position="188"/>
        <end position="237"/>
    </location>
</feature>
<dbReference type="SMART" id="SM00262">
    <property type="entry name" value="GEL"/>
    <property type="match status" value="3"/>
</dbReference>
<dbReference type="Gene3D" id="3.40.20.10">
    <property type="entry name" value="Severin"/>
    <property type="match status" value="3"/>
</dbReference>
<dbReference type="SUPFAM" id="SSF55753">
    <property type="entry name" value="Actin depolymerizing proteins"/>
    <property type="match status" value="3"/>
</dbReference>
<feature type="domain" description="Gelsolin-like" evidence="1">
    <location>
        <begin position="302"/>
        <end position="347"/>
    </location>
</feature>
<gene>
    <name evidence="2" type="ORF">SO694_00116036</name>
</gene>
<dbReference type="InterPro" id="IPR029006">
    <property type="entry name" value="ADF-H/Gelsolin-like_dom_sf"/>
</dbReference>
<dbReference type="EMBL" id="JBBJCI010000217">
    <property type="protein sequence ID" value="KAK7240081.1"/>
    <property type="molecule type" value="Genomic_DNA"/>
</dbReference>
<dbReference type="InterPro" id="IPR007122">
    <property type="entry name" value="Villin/Gelsolin"/>
</dbReference>
<dbReference type="PRINTS" id="PR00597">
    <property type="entry name" value="GELSOLIN"/>
</dbReference>
<dbReference type="Pfam" id="PF00626">
    <property type="entry name" value="Gelsolin"/>
    <property type="match status" value="3"/>
</dbReference>
<proteinExistence type="predicted"/>
<feature type="domain" description="Gelsolin-like" evidence="1">
    <location>
        <begin position="76"/>
        <end position="149"/>
    </location>
</feature>
<keyword evidence="3" id="KW-1185">Reference proteome</keyword>
<dbReference type="Proteomes" id="UP001363151">
    <property type="component" value="Unassembled WGS sequence"/>
</dbReference>
<protein>
    <submittedName>
        <fullName evidence="2">Actin filament capping protein</fullName>
    </submittedName>
</protein>